<dbReference type="GO" id="GO:0000271">
    <property type="term" value="P:polysaccharide biosynthetic process"/>
    <property type="evidence" value="ECO:0007669"/>
    <property type="project" value="TreeGrafter"/>
</dbReference>
<dbReference type="GO" id="GO:0016020">
    <property type="term" value="C:membrane"/>
    <property type="evidence" value="ECO:0007669"/>
    <property type="project" value="TreeGrafter"/>
</dbReference>
<keyword evidence="5" id="KW-1185">Reference proteome</keyword>
<sequence length="370" mass="41427">MGIIRLLLAFAVFNSHFPTLEGAPIVNGHEAVLTFFAISGFYMALILDRSYRTARDFYLSRFLTLYPIYVLALAVSLGLLTSLDVHSMTNRATLKGILSDPAAFLVMAWTSATTFGQELLFSLARAPEGGLQFVTSSRTALWSDAPLIQGWSLSLELTFYALAPFMVRMRTRTVAALGLASLALKIGIMLSPVAEVAFYKRFFPLEFWLFCGGVLAYRVHRRLSPDPHLLDYFLFILLVGLIFTADAVDKAWQPFFLPGATLCVLPLVFRAFKRLDFDRLTGKVSYPFYLLHYSVIALFEAYEDAPEGWHILIAGLAAALAVHFLFNSGIETLKTKLRRRHAPLAPVGEAVLQPVPHPRRLTRRMLSQRS</sequence>
<keyword evidence="3" id="KW-0012">Acyltransferase</keyword>
<keyword evidence="3" id="KW-0808">Transferase</keyword>
<dbReference type="PANTHER" id="PTHR23028:SF53">
    <property type="entry name" value="ACYL_TRANSF_3 DOMAIN-CONTAINING PROTEIN"/>
    <property type="match status" value="1"/>
</dbReference>
<reference evidence="4 6" key="2">
    <citation type="submission" date="2019-03" db="EMBL/GenBank/DDBJ databases">
        <title>Genomic Encyclopedia of Type Strains, Phase IV (KMG-IV): sequencing the most valuable type-strain genomes for metagenomic binning, comparative biology and taxonomic classification.</title>
        <authorList>
            <person name="Goeker M."/>
        </authorList>
    </citation>
    <scope>NUCLEOTIDE SEQUENCE [LARGE SCALE GENOMIC DNA]</scope>
    <source>
        <strain evidence="4 6">DSM 101483</strain>
    </source>
</reference>
<dbReference type="InterPro" id="IPR050879">
    <property type="entry name" value="Acyltransferase_3"/>
</dbReference>
<feature type="transmembrane region" description="Helical" evidence="1">
    <location>
        <begin position="32"/>
        <end position="51"/>
    </location>
</feature>
<keyword evidence="1" id="KW-0472">Membrane</keyword>
<feature type="transmembrane region" description="Helical" evidence="1">
    <location>
        <begin position="284"/>
        <end position="302"/>
    </location>
</feature>
<evidence type="ECO:0000313" key="3">
    <source>
        <dbReference type="EMBL" id="AMK12571.1"/>
    </source>
</evidence>
<feature type="transmembrane region" description="Helical" evidence="1">
    <location>
        <begin position="229"/>
        <end position="245"/>
    </location>
</feature>
<evidence type="ECO:0000259" key="2">
    <source>
        <dbReference type="Pfam" id="PF01757"/>
    </source>
</evidence>
<dbReference type="OrthoDB" id="9796461at2"/>
<organism evidence="4 6">
    <name type="scientific">Pseudodesulfovibrio indicus</name>
    <dbReference type="NCBI Taxonomy" id="1716143"/>
    <lineage>
        <taxon>Bacteria</taxon>
        <taxon>Pseudomonadati</taxon>
        <taxon>Thermodesulfobacteriota</taxon>
        <taxon>Desulfovibrionia</taxon>
        <taxon>Desulfovibrionales</taxon>
        <taxon>Desulfovibrionaceae</taxon>
    </lineage>
</organism>
<reference evidence="3 5" key="1">
    <citation type="journal article" date="2016" name="Front. Microbiol.">
        <title>Genome Sequence of the Piezophilic, Mesophilic Sulfate-Reducing Bacterium Desulfovibrio indicus J2T.</title>
        <authorList>
            <person name="Cao J."/>
            <person name="Maignien L."/>
            <person name="Shao Z."/>
            <person name="Alain K."/>
            <person name="Jebbar M."/>
        </authorList>
    </citation>
    <scope>NUCLEOTIDE SEQUENCE [LARGE SCALE GENOMIC DNA]</scope>
    <source>
        <strain evidence="3 5">J2</strain>
    </source>
</reference>
<dbReference type="PANTHER" id="PTHR23028">
    <property type="entry name" value="ACETYLTRANSFERASE"/>
    <property type="match status" value="1"/>
</dbReference>
<dbReference type="Proteomes" id="UP000295506">
    <property type="component" value="Unassembled WGS sequence"/>
</dbReference>
<dbReference type="EMBL" id="CP014206">
    <property type="protein sequence ID" value="AMK12571.1"/>
    <property type="molecule type" value="Genomic_DNA"/>
</dbReference>
<name>A0A126QRE6_9BACT</name>
<gene>
    <name evidence="3" type="ORF">AWY79_16405</name>
    <name evidence="4" type="ORF">EDC59_102314</name>
</gene>
<evidence type="ECO:0000313" key="5">
    <source>
        <dbReference type="Proteomes" id="UP000055611"/>
    </source>
</evidence>
<feature type="domain" description="Acyltransferase 3" evidence="2">
    <location>
        <begin position="4"/>
        <end position="326"/>
    </location>
</feature>
<protein>
    <submittedName>
        <fullName evidence="3">Acyltransferase</fullName>
    </submittedName>
    <submittedName>
        <fullName evidence="4">Peptidoglycan/LPS O-acetylase OafA/YrhL</fullName>
    </submittedName>
</protein>
<dbReference type="EMBL" id="SOBK01000002">
    <property type="protein sequence ID" value="TDT90881.1"/>
    <property type="molecule type" value="Genomic_DNA"/>
</dbReference>
<dbReference type="RefSeq" id="WP_066806281.1">
    <property type="nucleotide sequence ID" value="NZ_CP014206.1"/>
</dbReference>
<dbReference type="GO" id="GO:0016747">
    <property type="term" value="F:acyltransferase activity, transferring groups other than amino-acyl groups"/>
    <property type="evidence" value="ECO:0007669"/>
    <property type="project" value="InterPro"/>
</dbReference>
<feature type="transmembrane region" description="Helical" evidence="1">
    <location>
        <begin position="251"/>
        <end position="272"/>
    </location>
</feature>
<feature type="transmembrane region" description="Helical" evidence="1">
    <location>
        <begin position="308"/>
        <end position="330"/>
    </location>
</feature>
<feature type="transmembrane region" description="Helical" evidence="1">
    <location>
        <begin position="63"/>
        <end position="83"/>
    </location>
</feature>
<keyword evidence="1" id="KW-1133">Transmembrane helix</keyword>
<evidence type="ECO:0000313" key="6">
    <source>
        <dbReference type="Proteomes" id="UP000295506"/>
    </source>
</evidence>
<dbReference type="Proteomes" id="UP000055611">
    <property type="component" value="Chromosome"/>
</dbReference>
<feature type="transmembrane region" description="Helical" evidence="1">
    <location>
        <begin position="174"/>
        <end position="192"/>
    </location>
</feature>
<dbReference type="KEGG" id="dej:AWY79_16405"/>
<keyword evidence="1" id="KW-0812">Transmembrane</keyword>
<dbReference type="InterPro" id="IPR002656">
    <property type="entry name" value="Acyl_transf_3_dom"/>
</dbReference>
<dbReference type="Pfam" id="PF01757">
    <property type="entry name" value="Acyl_transf_3"/>
    <property type="match status" value="1"/>
</dbReference>
<proteinExistence type="predicted"/>
<evidence type="ECO:0000313" key="4">
    <source>
        <dbReference type="EMBL" id="TDT90881.1"/>
    </source>
</evidence>
<dbReference type="AlphaFoldDB" id="A0A126QRE6"/>
<evidence type="ECO:0000256" key="1">
    <source>
        <dbReference type="SAM" id="Phobius"/>
    </source>
</evidence>
<accession>A0A126QRE6</accession>
<feature type="transmembrane region" description="Helical" evidence="1">
    <location>
        <begin position="198"/>
        <end position="217"/>
    </location>
</feature>